<evidence type="ECO:0000256" key="2">
    <source>
        <dbReference type="ARBA" id="ARBA00022803"/>
    </source>
</evidence>
<accession>A0A432YBI9</accession>
<dbReference type="Proteomes" id="UP000287330">
    <property type="component" value="Unassembled WGS sequence"/>
</dbReference>
<keyword evidence="1" id="KW-0677">Repeat</keyword>
<comment type="caution">
    <text evidence="4">The sequence shown here is derived from an EMBL/GenBank/DDBJ whole genome shotgun (WGS) entry which is preliminary data.</text>
</comment>
<evidence type="ECO:0000256" key="3">
    <source>
        <dbReference type="PROSITE-ProRule" id="PRU00339"/>
    </source>
</evidence>
<organism evidence="4 5">
    <name type="scientific">Idiomarina fontislapidosi</name>
    <dbReference type="NCBI Taxonomy" id="263723"/>
    <lineage>
        <taxon>Bacteria</taxon>
        <taxon>Pseudomonadati</taxon>
        <taxon>Pseudomonadota</taxon>
        <taxon>Gammaproteobacteria</taxon>
        <taxon>Alteromonadales</taxon>
        <taxon>Idiomarinaceae</taxon>
        <taxon>Idiomarina</taxon>
    </lineage>
</organism>
<dbReference type="SUPFAM" id="SSF48452">
    <property type="entry name" value="TPR-like"/>
    <property type="match status" value="1"/>
</dbReference>
<dbReference type="Pfam" id="PF07719">
    <property type="entry name" value="TPR_2"/>
    <property type="match status" value="1"/>
</dbReference>
<sequence length="146" mass="16617">MMKKTVGLLVLCLSACNSTPQSPQYAQYQLGNAKAWYEQGDLLSAEQHLHALHQHGAGSAESWRLLGNIHLRQHRLEAAREAYRTSVQLNPHESDVWHNLALTELRQTTATLMKARTQLQRLPEEDERLLSLLLKLQRVSLGNDQM</sequence>
<dbReference type="InterPro" id="IPR013105">
    <property type="entry name" value="TPR_2"/>
</dbReference>
<dbReference type="AlphaFoldDB" id="A0A432YBI9"/>
<evidence type="ECO:0000313" key="5">
    <source>
        <dbReference type="Proteomes" id="UP000287330"/>
    </source>
</evidence>
<dbReference type="SMART" id="SM00028">
    <property type="entry name" value="TPR"/>
    <property type="match status" value="1"/>
</dbReference>
<dbReference type="EMBL" id="PIPV01000001">
    <property type="protein sequence ID" value="RUO58281.1"/>
    <property type="molecule type" value="Genomic_DNA"/>
</dbReference>
<dbReference type="InterPro" id="IPR019734">
    <property type="entry name" value="TPR_rpt"/>
</dbReference>
<keyword evidence="5" id="KW-1185">Reference proteome</keyword>
<evidence type="ECO:0000256" key="1">
    <source>
        <dbReference type="ARBA" id="ARBA00022737"/>
    </source>
</evidence>
<protein>
    <submittedName>
        <fullName evidence="4">Uncharacterized protein</fullName>
    </submittedName>
</protein>
<name>A0A432YBI9_9GAMM</name>
<evidence type="ECO:0000313" key="4">
    <source>
        <dbReference type="EMBL" id="RUO58281.1"/>
    </source>
</evidence>
<dbReference type="InterPro" id="IPR011990">
    <property type="entry name" value="TPR-like_helical_dom_sf"/>
</dbReference>
<dbReference type="OrthoDB" id="6238458at2"/>
<dbReference type="RefSeq" id="WP_110572439.1">
    <property type="nucleotide sequence ID" value="NZ_PIPV01000001.1"/>
</dbReference>
<keyword evidence="2 3" id="KW-0802">TPR repeat</keyword>
<gene>
    <name evidence="4" type="ORF">CWE25_01430</name>
</gene>
<proteinExistence type="predicted"/>
<reference evidence="5" key="1">
    <citation type="journal article" date="2018" name="Front. Microbiol.">
        <title>Genome-Based Analysis Reveals the Taxonomy and Diversity of the Family Idiomarinaceae.</title>
        <authorList>
            <person name="Liu Y."/>
            <person name="Lai Q."/>
            <person name="Shao Z."/>
        </authorList>
    </citation>
    <scope>NUCLEOTIDE SEQUENCE [LARGE SCALE GENOMIC DNA]</scope>
    <source>
        <strain evidence="5">F23</strain>
    </source>
</reference>
<dbReference type="Gene3D" id="1.25.40.10">
    <property type="entry name" value="Tetratricopeptide repeat domain"/>
    <property type="match status" value="1"/>
</dbReference>
<feature type="repeat" description="TPR" evidence="3">
    <location>
        <begin position="60"/>
        <end position="93"/>
    </location>
</feature>
<dbReference type="PROSITE" id="PS50005">
    <property type="entry name" value="TPR"/>
    <property type="match status" value="1"/>
</dbReference>